<dbReference type="EMBL" id="JADOET010000008">
    <property type="protein sequence ID" value="MBF8150286.1"/>
    <property type="molecule type" value="Genomic_DNA"/>
</dbReference>
<dbReference type="Proteomes" id="UP000611215">
    <property type="component" value="Unassembled WGS sequence"/>
</dbReference>
<gene>
    <name evidence="1" type="ORF">ITJ86_10290</name>
</gene>
<accession>A0ABS0EJH4</accession>
<dbReference type="RefSeq" id="WP_195871560.1">
    <property type="nucleotide sequence ID" value="NZ_JADOET010000008.1"/>
</dbReference>
<organism evidence="1 2">
    <name type="scientific">Winogradskyella marina</name>
    <dbReference type="NCBI Taxonomy" id="2785530"/>
    <lineage>
        <taxon>Bacteria</taxon>
        <taxon>Pseudomonadati</taxon>
        <taxon>Bacteroidota</taxon>
        <taxon>Flavobacteriia</taxon>
        <taxon>Flavobacteriales</taxon>
        <taxon>Flavobacteriaceae</taxon>
        <taxon>Winogradskyella</taxon>
    </lineage>
</organism>
<protein>
    <submittedName>
        <fullName evidence="1">Uncharacterized protein</fullName>
    </submittedName>
</protein>
<proteinExistence type="predicted"/>
<name>A0ABS0EJH4_9FLAO</name>
<keyword evidence="2" id="KW-1185">Reference proteome</keyword>
<comment type="caution">
    <text evidence="1">The sequence shown here is derived from an EMBL/GenBank/DDBJ whole genome shotgun (WGS) entry which is preliminary data.</text>
</comment>
<evidence type="ECO:0000313" key="1">
    <source>
        <dbReference type="EMBL" id="MBF8150286.1"/>
    </source>
</evidence>
<reference evidence="1 2" key="1">
    <citation type="submission" date="2020-11" db="EMBL/GenBank/DDBJ databases">
        <title>Winogradskyella marina sp. nov., isolated from marine sediment.</title>
        <authorList>
            <person name="Bo J."/>
            <person name="Wang S."/>
            <person name="Song X."/>
            <person name="Du Z."/>
        </authorList>
    </citation>
    <scope>NUCLEOTIDE SEQUENCE [LARGE SCALE GENOMIC DNA]</scope>
    <source>
        <strain evidence="1 2">F6397</strain>
    </source>
</reference>
<evidence type="ECO:0000313" key="2">
    <source>
        <dbReference type="Proteomes" id="UP000611215"/>
    </source>
</evidence>
<sequence>MASAIIYPESDSETLKAAGISYLDYSQLIGVALSLPARTGLVEVLDEHPTFDIGFMQNLFP</sequence>